<feature type="region of interest" description="Disordered" evidence="5">
    <location>
        <begin position="1649"/>
        <end position="1689"/>
    </location>
</feature>
<evidence type="ECO:0000256" key="5">
    <source>
        <dbReference type="SAM" id="MobiDB-lite"/>
    </source>
</evidence>
<feature type="compositionally biased region" description="Polar residues" evidence="5">
    <location>
        <begin position="1819"/>
        <end position="1828"/>
    </location>
</feature>
<comment type="similarity">
    <text evidence="1">Belongs to the VPS13 family.</text>
</comment>
<feature type="compositionally biased region" description="Low complexity" evidence="5">
    <location>
        <begin position="1033"/>
        <end position="1054"/>
    </location>
</feature>
<evidence type="ECO:0000259" key="6">
    <source>
        <dbReference type="PROSITE" id="PS50030"/>
    </source>
</evidence>
<feature type="compositionally biased region" description="Low complexity" evidence="5">
    <location>
        <begin position="1664"/>
        <end position="1683"/>
    </location>
</feature>
<dbReference type="InterPro" id="IPR026847">
    <property type="entry name" value="VPS13"/>
</dbReference>
<feature type="compositionally biased region" description="Polar residues" evidence="5">
    <location>
        <begin position="2225"/>
        <end position="2244"/>
    </location>
</feature>
<feature type="region of interest" description="Disordered" evidence="5">
    <location>
        <begin position="1945"/>
        <end position="1967"/>
    </location>
</feature>
<feature type="compositionally biased region" description="Low complexity" evidence="5">
    <location>
        <begin position="2602"/>
        <end position="2617"/>
    </location>
</feature>
<dbReference type="InterPro" id="IPR041969">
    <property type="entry name" value="VP13D_UBA"/>
</dbReference>
<dbReference type="Pfam" id="PF25036">
    <property type="entry name" value="VPS13_VAB"/>
    <property type="match status" value="1"/>
</dbReference>
<feature type="region of interest" description="Disordered" evidence="5">
    <location>
        <begin position="1790"/>
        <end position="1835"/>
    </location>
</feature>
<dbReference type="InterPro" id="IPR056747">
    <property type="entry name" value="VPS13-like_M"/>
</dbReference>
<evidence type="ECO:0000256" key="4">
    <source>
        <dbReference type="SAM" id="Coils"/>
    </source>
</evidence>
<feature type="region of interest" description="Disordered" evidence="5">
    <location>
        <begin position="2569"/>
        <end position="2625"/>
    </location>
</feature>
<dbReference type="PROSITE" id="PS50030">
    <property type="entry name" value="UBA"/>
    <property type="match status" value="1"/>
</dbReference>
<keyword evidence="2" id="KW-0813">Transport</keyword>
<dbReference type="GeneID" id="100367057"/>
<evidence type="ECO:0000256" key="2">
    <source>
        <dbReference type="ARBA" id="ARBA00022448"/>
    </source>
</evidence>
<keyword evidence="7" id="KW-1185">Reference proteome</keyword>
<feature type="compositionally biased region" description="Acidic residues" evidence="5">
    <location>
        <begin position="744"/>
        <end position="762"/>
    </location>
</feature>
<feature type="region of interest" description="Disordered" evidence="5">
    <location>
        <begin position="1026"/>
        <end position="1061"/>
    </location>
</feature>
<organism evidence="7 8">
    <name type="scientific">Saccoglossus kowalevskii</name>
    <name type="common">Acorn worm</name>
    <dbReference type="NCBI Taxonomy" id="10224"/>
    <lineage>
        <taxon>Eukaryota</taxon>
        <taxon>Metazoa</taxon>
        <taxon>Hemichordata</taxon>
        <taxon>Enteropneusta</taxon>
        <taxon>Harrimaniidae</taxon>
        <taxon>Saccoglossus</taxon>
    </lineage>
</organism>
<feature type="coiled-coil region" evidence="4">
    <location>
        <begin position="383"/>
        <end position="410"/>
    </location>
</feature>
<dbReference type="Pfam" id="PF25033">
    <property type="entry name" value="VPS13_M"/>
    <property type="match status" value="2"/>
</dbReference>
<accession>A0ABM0GN55</accession>
<keyword evidence="4" id="KW-0175">Coiled coil</keyword>
<feature type="compositionally biased region" description="Polar residues" evidence="5">
    <location>
        <begin position="1790"/>
        <end position="1811"/>
    </location>
</feature>
<evidence type="ECO:0000313" key="8">
    <source>
        <dbReference type="RefSeq" id="XP_002733622.2"/>
    </source>
</evidence>
<reference evidence="8" key="1">
    <citation type="submission" date="2025-08" db="UniProtKB">
        <authorList>
            <consortium name="RefSeq"/>
        </authorList>
    </citation>
    <scope>IDENTIFICATION</scope>
    <source>
        <tissue evidence="8">Testes</tissue>
    </source>
</reference>
<feature type="compositionally biased region" description="Polar residues" evidence="5">
    <location>
        <begin position="2576"/>
        <end position="2588"/>
    </location>
</feature>
<keyword evidence="3" id="KW-0445">Lipid transport</keyword>
<dbReference type="InterPro" id="IPR009060">
    <property type="entry name" value="UBA-like_sf"/>
</dbReference>
<feature type="domain" description="UBA" evidence="6">
    <location>
        <begin position="2787"/>
        <end position="2827"/>
    </location>
</feature>
<dbReference type="SUPFAM" id="SSF46934">
    <property type="entry name" value="UBA-like"/>
    <property type="match status" value="1"/>
</dbReference>
<feature type="compositionally biased region" description="Basic and acidic residues" evidence="5">
    <location>
        <begin position="2589"/>
        <end position="2601"/>
    </location>
</feature>
<dbReference type="PANTHER" id="PTHR16166:SF141">
    <property type="entry name" value="INTERMEMBRANE LIPID TRANSFER PROTEIN VPS13D"/>
    <property type="match status" value="1"/>
</dbReference>
<evidence type="ECO:0000313" key="7">
    <source>
        <dbReference type="Proteomes" id="UP000694865"/>
    </source>
</evidence>
<dbReference type="InterPro" id="IPR009543">
    <property type="entry name" value="VPS13_VAB"/>
</dbReference>
<sequence>MLEGLAAWVLNTYVGEYLENLNTDQLSIGLLQGAVELENLPLKKDALKGLDLPVEVIAGFVGKITLQIPMRRMRSEPWVISIDKLYLVAGPTKQTEYNEEKEKKMQQERKQKQLDAFESKWKLNIRDVHIRYEDSTTIPNQSFAFGITITKLSAQSTDGSWVPKFVSRDSSEMMYKLVELQDFALYWDLNPEFIGDLPMTELADALQRNMFKAKGQDIFQEHEYILKPVSAKAKFKRNLSAIPLRSRNNPRIACDLQLTSIPLELIEHQYRGIVALIKEYERYEKARRHRKWRPLCKVKESPKLWWKFAINATLHCVQERNNKQCWFYILNRGSNNVRYVHAYTHYLTNPTMAGELKEHKDLMETELSFEELRILREVAMERIKRVEVLTEAARKVIEKKEQQALQQQQEQYQGGVFQRWFPGWGGWYSYPTAEDPSGISPSGGTAPSVPSVIDEEEMMAAFGDSSDDDTFMKRDNVFALLNFSLNTGTFRLSDNSPSRPGTTKQPIMELKFDTVNLSFESRPRSSSMLFNVSLDALYLTDLLTEGSLYPKLVQPQCSKDKKGNVQGRQYFGMIPATPEKLSYTDQMFPGTKKEEPLFVLVYEKRPTSTNADYRLEITSRPLDMIYNPKPIRRVSDFFSPKQSGMSSRPSELHLTKAARIRYEELKNQTRAELLQAWDQVLEGGTVNHAKRWAIHMDVSAPHIIIPDNFQSPDAMQVILDLGHLEFANTNAKGMAKKKRAKSEIEEEEEEDDDDQLDDDDDFATPLSSPGEMAPLEEDTVARGDITSIDFADESISESTLRDKLYDRYTLDMSDLQVIVAKGSYNWKRAYMKGTSAVHVVDRFTISVQLERRIISTTDPQWPSATLSGTLPKLVLHVNENKIHAIRKCINLFSSPKSDKKLASPSQTRIHNILSEVDLEDYSRGRSSSLLDVDNSYSQQTSKELVVESRQLLMQFSVDQVSLEVQSRGRCIAELQVSGVKANLTKRPFDTSVSLTVHGLLLVDALTTFGGGFELLMASHKNLSMDIPSGSMLDSDPSSPASQQSPVSPQSPASPTESSGYAIPVTKSASHSALATAFAAMRASPDPGGGALNLDTERQNSSLDDTEALITAEFEIISPNCPTNNTEGETLQIASVQFNNLDLIANQETVVELLGFFKRVLPTSKSKMKMSGKSMESNLTISTEHINKITSSDSVRTELTADFHRLNVLLLRGIRKDNKLIARKVGTATMTGAHIQASVGADIEVDGFLGGLQVVDLTPEGAIHSKVFSIGDDVLSQDLDSIQSDIGVTKPEPIPAEMYKTAYDSTVFAATDADIDSTNKAFYFSFHKSRANSQPSSPLESTTRSAFLDSDVGTPFSSYPYRHVGSQGTELKLRMASLCYTHSPRFIAELSSCASEFKMYMSSLAVSITQAATEVAKGIVTKRDYLTSSMGPSSLSGVLDSPVRKSTLSLSESLISGDGGEGYFADDSLAQSASNKLKLDIVMQTPVVAFPRTPTSSELLVGHLGKIYLHNVMRRTAAHESMHWVDDRIERMYMEIRDINVFSINSDYLSRQARMDSLKKDVQLSDALMSTRRGDPILHNTTIELTIDQIPSEIQLGDQDEATNIHFEDLQDSGEATQSTLKVTGRVVTPLKVVFAKHVFEQVLQTLDNLTFNDKNGNPDEMRSDASIPPASSATSLSSQQSDDLSPDRKTVRFEEGEHPTASDNLPSPTQDASLKVVADFELPVLDVTLQDDFGDGNQDLVELAFKDFKVNLEKSTPYTTSIQVALGSLIMEDLLQPAESKHRYLMVSTAQPQKPQSMQQEGPAFLSSSCPIRTKPTPAHTTASSLPASLQPKYHDSHGKKKFLLQLPPRSKSAEYNSADGCPATPPPSIRESSEDLSDDKSHDALVHINLLLVDRKCPEFYTKYRSINRLVDIDFNSLDTTINLQTWVVLLTFFGIGTPKGKVVSPDTASTSGGKVSPVIPPSSVQSEDSVETINPYIDESHDQEEQEVNSEFDVKVQSLTLILNKPQYELARANVSKLSAHVGLIDGNMSMSGSLGRVSLMDLTPYGELYRERFVTTGEEALGFDIFKYGSDDPFLVRECDIKVELRMSSVRYIHTHRFQSETVAFCEHFNNLHNHMGHTSAVSKGKEIKIKDSQKTASRIKLDVEAGSPVILFPKSSSSTEVLVANLGNLTIKNQFLYAGSPGTKSVILKDLDVFTENYVPASSVFMSPPQQPGWQKDDTTARSPASVESSIDSSFTTPLTSPLGETAGLGGSWKLGSEQPTNAGQNQQSTSGGQNQQAPSDGQQPTGPSPLTHRCLLDVMHIDLVDMYLYSAERLEAQEETKEIQQSVMVFPTFIVKSKGGKLLKKTCMLKLQVERNLNADFSRIVPNFSINGMLSSIHCSMDRMQFNLIKGFLDKNLGEPLEEFEKPVTSYCEEPVGQTILSGRAWPNISMTIDLVNVSVELLKNHEQKNVNEASLARIDFIKSKFSYESFSDQSKTVDLVSHAIVAHDTRYQDKPEDSRPNVFLEILSPTKHKSSANSLQAELHYRSTQDVTRFTMLLNNMRVMGIFDWLIAVKEFLANKDDEEMKNETDTSSSVRFSNDMSSPRDKYSAKESPRKSSMSRSSTPVSVGSGIYTKRAPIPEQPDKPFELKLNITETEFVVVENMACWDTNAVILKSTAVLSYKPSGNDKPMSCSLQSLEVFSCSLSSEEDTALSIIDPVTVSVELNSSPTYTRTSGLLDATVDTDVQPSLEVQIMQTLNIRVSYHDIKLFMAILNSLPKQAIQAVSQDSFQNISSPEDIQILDEAKISSLEDVGFERVDCIQALKEVDGRIDAAASWLLENAIPRSPKHSDTQTESEDSLGLSGVEIRAGYICICLIDDCKDCDVPLAEISLSSLYFLQKFHGINDGLSVFRLSGDYYNRYLSGWEPFLEPWKCKLAWQQQPVSGRSAGRLVVEIKADDRLDFNLTSSLIELYRNTKKNWTEDYYNMASLPSDQKRRQPFVPYALRNQTGCKLEFATKTSISTGIVASSSQSHLQSAVTVDNHGKVSEWKEVQPNEELPFVFESRVKLRHRSTHELKLHQIVVRVDGWQESTAVSVDKVGIVFRQIQPKRKTASSIYCDLPPARVVFDVTLEGSARKVVTVRSSLMIISRVHVPMELKMIHPSNNASAGCVDLPLLSPNDSFSVPMPLTYWNLYVRPRQDWGVLYCEEPIHWRNVAKPGESRSKIVQCLRPGTDKGGNFRLCACVRRDGFPADFPNRKGTESPRVDSAQQPGHTITLLPPVVLTNLLPYDLNYYIKGTDIRGQIKPGKDEPVYQADLSQVSEYGFGLENYPECRELVIPVNFYRDYKVSVRVMDNQRRLLFLNVQIEPRAGKSLKISISAPYWLVNKSGIPLVFRQDSGKGDAAGQFEEHELARSLSPLLFSYSDKECPYLCTMRLGKGVHGEEGIPNWCQRFSLEGGTGVRSLHVIQHGLRPDWVYNIGIDIRKGLGRYHETQIVTFVPRYQLDNRSRFKISFAQRHFVKGLGAADPVTHLSALSGSSVLFHWPRDDLDRLLCIRIADIEDCKWSGGIQIDKTDSFHINMRGSNGRCIFLHVEITMKAATFFATFTDADQVPPPYRLDNLSGVPILYYQSQVADNTLRTIIKPRTKGTFTFMKKVMRNNMLILKEGRQGG</sequence>
<dbReference type="Gene3D" id="1.10.8.10">
    <property type="entry name" value="DNA helicase RuvA subunit, C-terminal domain"/>
    <property type="match status" value="1"/>
</dbReference>
<feature type="compositionally biased region" description="Low complexity" evidence="5">
    <location>
        <begin position="2266"/>
        <end position="2282"/>
    </location>
</feature>
<evidence type="ECO:0000256" key="1">
    <source>
        <dbReference type="ARBA" id="ARBA00006545"/>
    </source>
</evidence>
<dbReference type="CDD" id="cd14306">
    <property type="entry name" value="UBA_VP13D"/>
    <property type="match status" value="1"/>
</dbReference>
<dbReference type="Proteomes" id="UP000694865">
    <property type="component" value="Unplaced"/>
</dbReference>
<evidence type="ECO:0000256" key="3">
    <source>
        <dbReference type="ARBA" id="ARBA00023055"/>
    </source>
</evidence>
<proteinExistence type="inferred from homology"/>
<dbReference type="RefSeq" id="XP_002733622.2">
    <property type="nucleotide sequence ID" value="XM_002733576.2"/>
</dbReference>
<name>A0ABM0GN55_SACKO</name>
<protein>
    <submittedName>
        <fullName evidence="8">Vacuolar protein sorting-associated protein 13D-like</fullName>
    </submittedName>
</protein>
<gene>
    <name evidence="8" type="primary">LOC100367057</name>
</gene>
<dbReference type="SMART" id="SM00165">
    <property type="entry name" value="UBA"/>
    <property type="match status" value="1"/>
</dbReference>
<dbReference type="InterPro" id="IPR015940">
    <property type="entry name" value="UBA"/>
</dbReference>
<feature type="region of interest" description="Disordered" evidence="5">
    <location>
        <begin position="1852"/>
        <end position="1879"/>
    </location>
</feature>
<feature type="region of interest" description="Disordered" evidence="5">
    <location>
        <begin position="735"/>
        <end position="779"/>
    </location>
</feature>
<dbReference type="Pfam" id="PF12624">
    <property type="entry name" value="VPS13_N"/>
    <property type="match status" value="2"/>
</dbReference>
<feature type="compositionally biased region" description="Low complexity" evidence="5">
    <location>
        <begin position="1957"/>
        <end position="1966"/>
    </location>
</feature>
<dbReference type="InterPro" id="IPR026854">
    <property type="entry name" value="VPS13_N"/>
</dbReference>
<feature type="region of interest" description="Disordered" evidence="5">
    <location>
        <begin position="2208"/>
        <end position="2296"/>
    </location>
</feature>
<dbReference type="PANTHER" id="PTHR16166">
    <property type="entry name" value="VACUOLAR PROTEIN SORTING-ASSOCIATED PROTEIN VPS13"/>
    <property type="match status" value="1"/>
</dbReference>